<protein>
    <submittedName>
        <fullName evidence="2">ANK_REP_REGION domain-containing protein</fullName>
    </submittedName>
</protein>
<name>A0A1I8AMM0_9BILA</name>
<sequence length="384" mass="43839">MSSVLRIPQNSPAYRYTILMSLPEIYKGCEIEELLIKQKLETRHGMHLLILSACKRKDVDLLEMVLRKYIAALLVSNLWCHKAERGHRNQDTPSSSSERQLKRARLVQCQDTSVYFQHPNRWNESYPSLGQLIRWIVEAGFAEALPKLEQKGLFTSFVHTCTGTTGDVPYDLYTKINKNASVLSHFVVDIVDRWRPDDVTVLMKLLKVDSSAVVYSVFHKNCHLVLKHFMLAGADVSVVSEKNPLRMADIFYIAAQVRPRIVPVLLKCAQHEVELSDTVLLRKKCGRAMYLCCFFGNLGCLHAMRELSAKSFICEHCQKNYGIRNEPLSLVSIARIAYRSSLTPAQLQDKNVVAPRHLPKVVRSCLLLKKNDFDSSEIIKHFDP</sequence>
<evidence type="ECO:0000313" key="2">
    <source>
        <dbReference type="WBParaSite" id="L893_g733.t1"/>
    </source>
</evidence>
<reference evidence="2" key="1">
    <citation type="submission" date="2016-11" db="UniProtKB">
        <authorList>
            <consortium name="WormBaseParasite"/>
        </authorList>
    </citation>
    <scope>IDENTIFICATION</scope>
</reference>
<keyword evidence="1" id="KW-1185">Reference proteome</keyword>
<dbReference type="Proteomes" id="UP000095287">
    <property type="component" value="Unplaced"/>
</dbReference>
<proteinExistence type="predicted"/>
<dbReference type="AlphaFoldDB" id="A0A1I8AMM0"/>
<accession>A0A1I8AMM0</accession>
<dbReference type="WBParaSite" id="L893_g733.t1">
    <property type="protein sequence ID" value="L893_g733.t1"/>
    <property type="gene ID" value="L893_g733"/>
</dbReference>
<organism evidence="1 2">
    <name type="scientific">Steinernema glaseri</name>
    <dbReference type="NCBI Taxonomy" id="37863"/>
    <lineage>
        <taxon>Eukaryota</taxon>
        <taxon>Metazoa</taxon>
        <taxon>Ecdysozoa</taxon>
        <taxon>Nematoda</taxon>
        <taxon>Chromadorea</taxon>
        <taxon>Rhabditida</taxon>
        <taxon>Tylenchina</taxon>
        <taxon>Panagrolaimomorpha</taxon>
        <taxon>Strongyloidoidea</taxon>
        <taxon>Steinernematidae</taxon>
        <taxon>Steinernema</taxon>
    </lineage>
</organism>
<evidence type="ECO:0000313" key="1">
    <source>
        <dbReference type="Proteomes" id="UP000095287"/>
    </source>
</evidence>